<dbReference type="Gene3D" id="2.60.40.3650">
    <property type="match status" value="1"/>
</dbReference>
<dbReference type="InterPro" id="IPR007963">
    <property type="entry name" value="Peptidase_M61_catalytic"/>
</dbReference>
<protein>
    <submittedName>
        <fullName evidence="4">M61 family peptidase</fullName>
    </submittedName>
</protein>
<gene>
    <name evidence="4" type="ORF">ABQJ54_01300</name>
</gene>
<keyword evidence="5" id="KW-1185">Reference proteome</keyword>
<evidence type="ECO:0000259" key="3">
    <source>
        <dbReference type="Pfam" id="PF17899"/>
    </source>
</evidence>
<evidence type="ECO:0000259" key="2">
    <source>
        <dbReference type="Pfam" id="PF05299"/>
    </source>
</evidence>
<dbReference type="Gene3D" id="1.10.390.10">
    <property type="entry name" value="Neutral Protease Domain 2"/>
    <property type="match status" value="1"/>
</dbReference>
<feature type="signal peptide" evidence="1">
    <location>
        <begin position="1"/>
        <end position="29"/>
    </location>
</feature>
<dbReference type="Gene3D" id="2.30.42.10">
    <property type="match status" value="1"/>
</dbReference>
<evidence type="ECO:0000313" key="5">
    <source>
        <dbReference type="Proteomes" id="UP001556220"/>
    </source>
</evidence>
<evidence type="ECO:0000256" key="1">
    <source>
        <dbReference type="SAM" id="SignalP"/>
    </source>
</evidence>
<dbReference type="EMBL" id="JBFOHK010000001">
    <property type="protein sequence ID" value="MEW9570379.1"/>
    <property type="molecule type" value="Genomic_DNA"/>
</dbReference>
<reference evidence="4 5" key="1">
    <citation type="submission" date="2024-06" db="EMBL/GenBank/DDBJ databases">
        <authorList>
            <person name="Woo H."/>
        </authorList>
    </citation>
    <scope>NUCLEOTIDE SEQUENCE [LARGE SCALE GENOMIC DNA]</scope>
    <source>
        <strain evidence="4 5">Si-c</strain>
    </source>
</reference>
<evidence type="ECO:0000313" key="4">
    <source>
        <dbReference type="EMBL" id="MEW9570379.1"/>
    </source>
</evidence>
<dbReference type="SUPFAM" id="SSF55486">
    <property type="entry name" value="Metalloproteases ('zincins'), catalytic domain"/>
    <property type="match status" value="1"/>
</dbReference>
<name>A0ABV3Q9X2_9GAMM</name>
<dbReference type="InterPro" id="IPR040756">
    <property type="entry name" value="Peptidase_M61_N"/>
</dbReference>
<feature type="domain" description="Peptidase M61 catalytic" evidence="2">
    <location>
        <begin position="333"/>
        <end position="450"/>
    </location>
</feature>
<accession>A0ABV3Q9X2</accession>
<sequence length="655" mass="71796">MTKHPIRRRSTVGWSVPLRAGLAALTVLAPVTGGAAAQVGTGPTAAPLPPAPPIPSDRPFVGTMELAVDASDTDHQVFAVHETIPVQAPGDTVLLYPEWEAGSHAPTATVTELAGLMVWVDGKPVDWTRDPVNMHAFHVEVPKGGRSITLDFQFLAPSSSHLLRPDMVIVPWQRVLLYPAGWYVRDIPVAATLALPHGLTSYTSLAFQAGGDDKLDFQPVALDRLVDAPVYAGRYTRRIALDKGAAKPVFLDLLADERANLVVTDAQVARLKALIAGGLKTFGAAPYRHYDAIVTLSDALSPDGGGGGIEHLEEGEDNLPAAYFTDAPAQLNNLDLIAHEYVHVWNGLWRTPADLWSPTFNWPARGSLLWVYEGQTEFWGRILAARAGLRTRQQTLDKLALDADLVANRTRRRWKDLQDSTNDAVYMAKHHVGWRSWQGREDYYPEGVLLWLDVDARLRELSHGRRSLDDFARLFFAKNDSQTTHTYTFHDVCAALDKIAPGDWAAFLDRHLHTRDTNEALAGLARAGWKLVHTDIPTETFRQSEAEAGVTDLDDSIGFEVDPDGRVQSVQWNGPAFQAGLSPGARLTRVNGQAFSTHVMLDAVRASVSTPLSIHVDMDGSTRTVVLGYRGGLRYPHLERIAGTPDRLSELLAGR</sequence>
<dbReference type="InterPro" id="IPR024191">
    <property type="entry name" value="Peptidase_M61"/>
</dbReference>
<feature type="domain" description="Peptidase M61 N-terminal" evidence="3">
    <location>
        <begin position="66"/>
        <end position="234"/>
    </location>
</feature>
<dbReference type="RefSeq" id="WP_367852475.1">
    <property type="nucleotide sequence ID" value="NZ_JBFOHK010000001.1"/>
</dbReference>
<dbReference type="Pfam" id="PF17899">
    <property type="entry name" value="Peptidase_M61_N"/>
    <property type="match status" value="1"/>
</dbReference>
<dbReference type="PIRSF" id="PIRSF016493">
    <property type="entry name" value="Glycyl_aminpptds"/>
    <property type="match status" value="1"/>
</dbReference>
<dbReference type="Proteomes" id="UP001556220">
    <property type="component" value="Unassembled WGS sequence"/>
</dbReference>
<proteinExistence type="predicted"/>
<keyword evidence="1" id="KW-0732">Signal</keyword>
<dbReference type="InterPro" id="IPR027268">
    <property type="entry name" value="Peptidase_M4/M1_CTD_sf"/>
</dbReference>
<dbReference type="SUPFAM" id="SSF50156">
    <property type="entry name" value="PDZ domain-like"/>
    <property type="match status" value="1"/>
</dbReference>
<comment type="caution">
    <text evidence="4">The sequence shown here is derived from an EMBL/GenBank/DDBJ whole genome shotgun (WGS) entry which is preliminary data.</text>
</comment>
<dbReference type="InterPro" id="IPR036034">
    <property type="entry name" value="PDZ_sf"/>
</dbReference>
<organism evidence="4 5">
    <name type="scientific">Rhodanobacter lycopersici</name>
    <dbReference type="NCBI Taxonomy" id="3162487"/>
    <lineage>
        <taxon>Bacteria</taxon>
        <taxon>Pseudomonadati</taxon>
        <taxon>Pseudomonadota</taxon>
        <taxon>Gammaproteobacteria</taxon>
        <taxon>Lysobacterales</taxon>
        <taxon>Rhodanobacteraceae</taxon>
        <taxon>Rhodanobacter</taxon>
    </lineage>
</organism>
<dbReference type="Pfam" id="PF05299">
    <property type="entry name" value="Peptidase_M61"/>
    <property type="match status" value="1"/>
</dbReference>
<feature type="chain" id="PRO_5047222944" evidence="1">
    <location>
        <begin position="30"/>
        <end position="655"/>
    </location>
</feature>